<evidence type="ECO:0000313" key="4">
    <source>
        <dbReference type="Proteomes" id="UP000076154"/>
    </source>
</evidence>
<name>A0A369JNT3_HYPMA</name>
<organism evidence="3 4">
    <name type="scientific">Hypsizygus marmoreus</name>
    <name type="common">White beech mushroom</name>
    <name type="synonym">Agaricus marmoreus</name>
    <dbReference type="NCBI Taxonomy" id="39966"/>
    <lineage>
        <taxon>Eukaryota</taxon>
        <taxon>Fungi</taxon>
        <taxon>Dikarya</taxon>
        <taxon>Basidiomycota</taxon>
        <taxon>Agaricomycotina</taxon>
        <taxon>Agaricomycetes</taxon>
        <taxon>Agaricomycetidae</taxon>
        <taxon>Agaricales</taxon>
        <taxon>Tricholomatineae</taxon>
        <taxon>Lyophyllaceae</taxon>
        <taxon>Hypsizygus</taxon>
    </lineage>
</organism>
<sequence length="118" mass="12645">MRTSTILAFIAFVSAPILALPTAQPREVSGKPALSSRETADTVLDLEQRAPKPSLKLIVKNECESGKYKALPGISALECARRMPIAFQQGTKCYLASETDLAAMGPITKGTCFVYKGP</sequence>
<comment type="caution">
    <text evidence="3">The sequence shown here is derived from an EMBL/GenBank/DDBJ whole genome shotgun (WGS) entry which is preliminary data.</text>
</comment>
<accession>A0A369JNT3</accession>
<feature type="signal peptide" evidence="2">
    <location>
        <begin position="1"/>
        <end position="19"/>
    </location>
</feature>
<protein>
    <submittedName>
        <fullName evidence="3">Uncharacterized protein</fullName>
    </submittedName>
</protein>
<evidence type="ECO:0000313" key="3">
    <source>
        <dbReference type="EMBL" id="RDB22045.1"/>
    </source>
</evidence>
<proteinExistence type="predicted"/>
<dbReference type="InParanoid" id="A0A369JNT3"/>
<evidence type="ECO:0000256" key="2">
    <source>
        <dbReference type="SAM" id="SignalP"/>
    </source>
</evidence>
<gene>
    <name evidence="3" type="ORF">Hypma_010856</name>
</gene>
<dbReference type="OrthoDB" id="10449337at2759"/>
<dbReference type="Proteomes" id="UP000076154">
    <property type="component" value="Unassembled WGS sequence"/>
</dbReference>
<evidence type="ECO:0000256" key="1">
    <source>
        <dbReference type="SAM" id="MobiDB-lite"/>
    </source>
</evidence>
<feature type="chain" id="PRO_5016950940" evidence="2">
    <location>
        <begin position="20"/>
        <end position="118"/>
    </location>
</feature>
<keyword evidence="2" id="KW-0732">Signal</keyword>
<feature type="region of interest" description="Disordered" evidence="1">
    <location>
        <begin position="25"/>
        <end position="45"/>
    </location>
</feature>
<reference evidence="3" key="1">
    <citation type="submission" date="2018-04" db="EMBL/GenBank/DDBJ databases">
        <title>Whole genome sequencing of Hypsizygus marmoreus.</title>
        <authorList>
            <person name="Choi I.-G."/>
            <person name="Min B."/>
            <person name="Kim J.-G."/>
            <person name="Kim S."/>
            <person name="Oh Y.-L."/>
            <person name="Kong W.-S."/>
            <person name="Park H."/>
            <person name="Jeong J."/>
            <person name="Song E.-S."/>
        </authorList>
    </citation>
    <scope>NUCLEOTIDE SEQUENCE [LARGE SCALE GENOMIC DNA]</scope>
    <source>
        <strain evidence="3">51987-8</strain>
    </source>
</reference>
<dbReference type="EMBL" id="LUEZ02000053">
    <property type="protein sequence ID" value="RDB22045.1"/>
    <property type="molecule type" value="Genomic_DNA"/>
</dbReference>
<keyword evidence="4" id="KW-1185">Reference proteome</keyword>
<dbReference type="AlphaFoldDB" id="A0A369JNT3"/>